<accession>A0A0S7WWB4</accession>
<dbReference type="Proteomes" id="UP000052008">
    <property type="component" value="Unassembled WGS sequence"/>
</dbReference>
<dbReference type="Gene3D" id="1.25.40.10">
    <property type="entry name" value="Tetratricopeptide repeat domain"/>
    <property type="match status" value="1"/>
</dbReference>
<dbReference type="InterPro" id="IPR036278">
    <property type="entry name" value="Sialidase_sf"/>
</dbReference>
<dbReference type="SUPFAM" id="SSF48452">
    <property type="entry name" value="TPR-like"/>
    <property type="match status" value="1"/>
</dbReference>
<sequence>MRIHCRELMRALLCLLIVAGCSSRQQLRVSLDAEDEFALAKKAFDERQWDRAAEGFKRLMFDHPESGLVDDAQFYLAETYLAQEEYELAIVEYRQLSRNHPRSEYADDADFSIGLAYYRRSPAFDLDQQFTEQAIEAFNVFLVRHPRSPLVAEAESKRKELRERLARKEYENGLLYLRLGHIESAQIYFEIVRDQYRDTEWRARAEKKLLEIASDSVSSSDRPAAGWSEVLDISEPRTNSYTSRNNARSIGGDWTGTVHIVWQEAREAGDIVLYREWDGVEWSESRRLSDEEERALSPALAVDVANSVHVVWERDMGDRDALAYRMRGAGGWSEVEVIAEGGSRAWYPAIDAGLDGAIHVVWMDDRSGNFEIWHRRHDAGGWAEPVQVSHSPGISAMPSVAVGPDGRVHAVWQEEMVEEGGESVQYASGDGLNWSEPLRLSSGEGGLHPSLAVTGDGTVIAVWQEGEGPTSIVQYRALAGGAWGPVVQLSLEDETASTPTVAAGRESIVVAWARRRDDDRSLVWRSRGGDEWQEPIVASEGTTPTHPSVWISPEGRVHLAWCDVDGGTWRVRYRSRK</sequence>
<protein>
    <recommendedName>
        <fullName evidence="4">Outer membrane lipoprotein BamD-like domain-containing protein</fullName>
    </recommendedName>
</protein>
<dbReference type="SUPFAM" id="SSF50939">
    <property type="entry name" value="Sialidases"/>
    <property type="match status" value="1"/>
</dbReference>
<dbReference type="InterPro" id="IPR017689">
    <property type="entry name" value="BamD"/>
</dbReference>
<name>A0A0S7WWB4_UNCT6</name>
<feature type="domain" description="Outer membrane lipoprotein BamD-like" evidence="4">
    <location>
        <begin position="36"/>
        <end position="204"/>
    </location>
</feature>
<dbReference type="SUPFAM" id="SSF89372">
    <property type="entry name" value="Fucose-specific lectin"/>
    <property type="match status" value="1"/>
</dbReference>
<dbReference type="AlphaFoldDB" id="A0A0S7WWB4"/>
<keyword evidence="3" id="KW-0998">Cell outer membrane</keyword>
<evidence type="ECO:0000256" key="2">
    <source>
        <dbReference type="ARBA" id="ARBA00023136"/>
    </source>
</evidence>
<keyword evidence="1" id="KW-0732">Signal</keyword>
<evidence type="ECO:0000256" key="1">
    <source>
        <dbReference type="ARBA" id="ARBA00022729"/>
    </source>
</evidence>
<evidence type="ECO:0000313" key="5">
    <source>
        <dbReference type="EMBL" id="KPJ54477.1"/>
    </source>
</evidence>
<evidence type="ECO:0000259" key="4">
    <source>
        <dbReference type="Pfam" id="PF13525"/>
    </source>
</evidence>
<dbReference type="Pfam" id="PF13525">
    <property type="entry name" value="YfiO"/>
    <property type="match status" value="1"/>
</dbReference>
<gene>
    <name evidence="5" type="ORF">AMJ39_00125</name>
</gene>
<dbReference type="InterPro" id="IPR039565">
    <property type="entry name" value="BamD-like"/>
</dbReference>
<dbReference type="CDD" id="cd15482">
    <property type="entry name" value="Sialidase_non-viral"/>
    <property type="match status" value="1"/>
</dbReference>
<evidence type="ECO:0000313" key="6">
    <source>
        <dbReference type="Proteomes" id="UP000052008"/>
    </source>
</evidence>
<dbReference type="EMBL" id="LIZS01000001">
    <property type="protein sequence ID" value="KPJ54477.1"/>
    <property type="molecule type" value="Genomic_DNA"/>
</dbReference>
<proteinExistence type="predicted"/>
<comment type="caution">
    <text evidence="5">The sequence shown here is derived from an EMBL/GenBank/DDBJ whole genome shotgun (WGS) entry which is preliminary data.</text>
</comment>
<dbReference type="PROSITE" id="PS51257">
    <property type="entry name" value="PROKAR_LIPOPROTEIN"/>
    <property type="match status" value="1"/>
</dbReference>
<reference evidence="5 6" key="1">
    <citation type="journal article" date="2015" name="Microbiome">
        <title>Genomic resolution of linkages in carbon, nitrogen, and sulfur cycling among widespread estuary sediment bacteria.</title>
        <authorList>
            <person name="Baker B.J."/>
            <person name="Lazar C.S."/>
            <person name="Teske A.P."/>
            <person name="Dick G.J."/>
        </authorList>
    </citation>
    <scope>NUCLEOTIDE SEQUENCE [LARGE SCALE GENOMIC DNA]</scope>
    <source>
        <strain evidence="5">DG_24</strain>
    </source>
</reference>
<dbReference type="NCBIfam" id="TIGR03302">
    <property type="entry name" value="OM_YfiO"/>
    <property type="match status" value="1"/>
</dbReference>
<dbReference type="STRING" id="1703770.AMJ39_00125"/>
<keyword evidence="2" id="KW-0472">Membrane</keyword>
<evidence type="ECO:0000256" key="3">
    <source>
        <dbReference type="ARBA" id="ARBA00023237"/>
    </source>
</evidence>
<organism evidence="5 6">
    <name type="scientific">candidate division TA06 bacterium DG_24</name>
    <dbReference type="NCBI Taxonomy" id="1703770"/>
    <lineage>
        <taxon>Bacteria</taxon>
        <taxon>Bacteria division TA06</taxon>
    </lineage>
</organism>
<dbReference type="InterPro" id="IPR011990">
    <property type="entry name" value="TPR-like_helical_dom_sf"/>
</dbReference>